<reference evidence="7 8" key="1">
    <citation type="journal article" date="2023" name="Microbiol. Spectr.">
        <title>Symbiosis of Carpenter Bees with Uncharacterized Lactic Acid Bacteria Showing NAD Auxotrophy.</title>
        <authorList>
            <person name="Kawasaki S."/>
            <person name="Ozawa K."/>
            <person name="Mori T."/>
            <person name="Yamamoto A."/>
            <person name="Ito M."/>
            <person name="Ohkuma M."/>
            <person name="Sakamoto M."/>
            <person name="Matsutani M."/>
        </authorList>
    </citation>
    <scope>NUCLEOTIDE SEQUENCE [LARGE SCALE GENOMIC DNA]</scope>
    <source>
        <strain evidence="7 8">KimC2</strain>
    </source>
</reference>
<sequence>MKTTTAINNYEHEIQMEKLTEFLNALTHGFAFMMSIFATVLLVQKSKGSPHLLYPFLIFGISLIILYAASTLFHSLIFTPAKKILQKIDHISIYVLMAGSYTPYALVAIGGIKGIILLAIIYIICLLGAIYKLSYLGKFKILETLAYIAIGWISVLYYKPLLASLGPIGVGLLILGGLAYSLGTIFYGWRNLLFHHVIWHLFVMAGSLFMFLSVYYFL</sequence>
<dbReference type="GO" id="GO:0016020">
    <property type="term" value="C:membrane"/>
    <property type="evidence" value="ECO:0007669"/>
    <property type="project" value="UniProtKB-SubCell"/>
</dbReference>
<comment type="subcellular location">
    <subcellularLocation>
        <location evidence="1">Membrane</location>
        <topology evidence="1">Multi-pass membrane protein</topology>
    </subcellularLocation>
</comment>
<evidence type="ECO:0000256" key="1">
    <source>
        <dbReference type="ARBA" id="ARBA00004141"/>
    </source>
</evidence>
<dbReference type="EMBL" id="AP026801">
    <property type="protein sequence ID" value="BDR56533.1"/>
    <property type="molecule type" value="Genomic_DNA"/>
</dbReference>
<feature type="transmembrane region" description="Helical" evidence="6">
    <location>
        <begin position="141"/>
        <end position="158"/>
    </location>
</feature>
<name>A0AAU9CZ63_9LACO</name>
<feature type="binding site" evidence="5">
    <location>
        <position position="196"/>
    </location>
    <ligand>
        <name>Zn(2+)</name>
        <dbReference type="ChEBI" id="CHEBI:29105"/>
    </ligand>
</feature>
<organism evidence="7 8">
    <name type="scientific">Xylocopilactobacillus apis</name>
    <dbReference type="NCBI Taxonomy" id="2932183"/>
    <lineage>
        <taxon>Bacteria</taxon>
        <taxon>Bacillati</taxon>
        <taxon>Bacillota</taxon>
        <taxon>Bacilli</taxon>
        <taxon>Lactobacillales</taxon>
        <taxon>Lactobacillaceae</taxon>
        <taxon>Xylocopilactobacillus</taxon>
    </lineage>
</organism>
<keyword evidence="5" id="KW-0862">Zinc</keyword>
<keyword evidence="3 6" id="KW-1133">Transmembrane helix</keyword>
<evidence type="ECO:0000256" key="3">
    <source>
        <dbReference type="ARBA" id="ARBA00022989"/>
    </source>
</evidence>
<proteinExistence type="predicted"/>
<feature type="binding site" evidence="5">
    <location>
        <position position="200"/>
    </location>
    <ligand>
        <name>Zn(2+)</name>
        <dbReference type="ChEBI" id="CHEBI:29105"/>
    </ligand>
</feature>
<feature type="transmembrane region" description="Helical" evidence="6">
    <location>
        <begin position="91"/>
        <end position="109"/>
    </location>
</feature>
<keyword evidence="2 6" id="KW-0812">Transmembrane</keyword>
<keyword evidence="4 6" id="KW-0472">Membrane</keyword>
<dbReference type="PANTHER" id="PTHR20855">
    <property type="entry name" value="ADIPOR/PROGESTIN RECEPTOR-RELATED"/>
    <property type="match status" value="1"/>
</dbReference>
<dbReference type="GO" id="GO:0046872">
    <property type="term" value="F:metal ion binding"/>
    <property type="evidence" value="ECO:0007669"/>
    <property type="project" value="UniProtKB-KW"/>
</dbReference>
<dbReference type="InterPro" id="IPR004254">
    <property type="entry name" value="AdipoR/HlyIII-related"/>
</dbReference>
<evidence type="ECO:0000313" key="8">
    <source>
        <dbReference type="Proteomes" id="UP001321804"/>
    </source>
</evidence>
<feature type="transmembrane region" description="Helical" evidence="6">
    <location>
        <begin position="197"/>
        <end position="217"/>
    </location>
</feature>
<feature type="transmembrane region" description="Helical" evidence="6">
    <location>
        <begin position="56"/>
        <end position="79"/>
    </location>
</feature>
<gene>
    <name evidence="7" type="primary">yplQ</name>
    <name evidence="7" type="ORF">KIMC2_10950</name>
</gene>
<keyword evidence="5" id="KW-0479">Metal-binding</keyword>
<evidence type="ECO:0000256" key="4">
    <source>
        <dbReference type="ARBA" id="ARBA00023136"/>
    </source>
</evidence>
<evidence type="ECO:0000256" key="6">
    <source>
        <dbReference type="SAM" id="Phobius"/>
    </source>
</evidence>
<dbReference type="AlphaFoldDB" id="A0AAU9CZ63"/>
<feature type="binding site" evidence="5">
    <location>
        <position position="74"/>
    </location>
    <ligand>
        <name>Zn(2+)</name>
        <dbReference type="ChEBI" id="CHEBI:29105"/>
    </ligand>
</feature>
<feature type="transmembrane region" description="Helical" evidence="6">
    <location>
        <begin position="115"/>
        <end position="134"/>
    </location>
</feature>
<dbReference type="Proteomes" id="UP001321804">
    <property type="component" value="Chromosome"/>
</dbReference>
<dbReference type="PANTHER" id="PTHR20855:SF3">
    <property type="entry name" value="LD03007P"/>
    <property type="match status" value="1"/>
</dbReference>
<feature type="transmembrane region" description="Helical" evidence="6">
    <location>
        <begin position="22"/>
        <end position="44"/>
    </location>
</feature>
<dbReference type="RefSeq" id="WP_317694767.1">
    <property type="nucleotide sequence ID" value="NZ_AP026801.1"/>
</dbReference>
<evidence type="ECO:0000313" key="7">
    <source>
        <dbReference type="EMBL" id="BDR56533.1"/>
    </source>
</evidence>
<dbReference type="Pfam" id="PF03006">
    <property type="entry name" value="HlyIII"/>
    <property type="match status" value="1"/>
</dbReference>
<protein>
    <submittedName>
        <fullName evidence="7">Hemolysin III family protein</fullName>
    </submittedName>
</protein>
<feature type="transmembrane region" description="Helical" evidence="6">
    <location>
        <begin position="164"/>
        <end position="185"/>
    </location>
</feature>
<accession>A0AAU9CZ63</accession>
<evidence type="ECO:0000256" key="5">
    <source>
        <dbReference type="PIRSR" id="PIRSR604254-1"/>
    </source>
</evidence>
<keyword evidence="8" id="KW-1185">Reference proteome</keyword>
<evidence type="ECO:0000256" key="2">
    <source>
        <dbReference type="ARBA" id="ARBA00022692"/>
    </source>
</evidence>
<dbReference type="KEGG" id="xak:KIMC2_10950"/>